<evidence type="ECO:0000313" key="1">
    <source>
        <dbReference type="EMBL" id="KAJ7537714.1"/>
    </source>
</evidence>
<gene>
    <name evidence="1" type="ORF">O6H91_11G018100</name>
</gene>
<keyword evidence="2" id="KW-1185">Reference proteome</keyword>
<reference evidence="2" key="1">
    <citation type="journal article" date="2024" name="Proc. Natl. Acad. Sci. U.S.A.">
        <title>Extraordinary preservation of gene collinearity over three hundred million years revealed in homosporous lycophytes.</title>
        <authorList>
            <person name="Li C."/>
            <person name="Wickell D."/>
            <person name="Kuo L.Y."/>
            <person name="Chen X."/>
            <person name="Nie B."/>
            <person name="Liao X."/>
            <person name="Peng D."/>
            <person name="Ji J."/>
            <person name="Jenkins J."/>
            <person name="Williams M."/>
            <person name="Shu S."/>
            <person name="Plott C."/>
            <person name="Barry K."/>
            <person name="Rajasekar S."/>
            <person name="Grimwood J."/>
            <person name="Han X."/>
            <person name="Sun S."/>
            <person name="Hou Z."/>
            <person name="He W."/>
            <person name="Dai G."/>
            <person name="Sun C."/>
            <person name="Schmutz J."/>
            <person name="Leebens-Mack J.H."/>
            <person name="Li F.W."/>
            <person name="Wang L."/>
        </authorList>
    </citation>
    <scope>NUCLEOTIDE SEQUENCE [LARGE SCALE GENOMIC DNA]</scope>
    <source>
        <strain evidence="2">cv. PW_Plant_1</strain>
    </source>
</reference>
<proteinExistence type="predicted"/>
<accession>A0ACC2C767</accession>
<dbReference type="Proteomes" id="UP001162992">
    <property type="component" value="Chromosome 11"/>
</dbReference>
<protein>
    <submittedName>
        <fullName evidence="1">Uncharacterized protein</fullName>
    </submittedName>
</protein>
<comment type="caution">
    <text evidence="1">The sequence shown here is derived from an EMBL/GenBank/DDBJ whole genome shotgun (WGS) entry which is preliminary data.</text>
</comment>
<dbReference type="EMBL" id="CM055102">
    <property type="protein sequence ID" value="KAJ7537714.1"/>
    <property type="molecule type" value="Genomic_DNA"/>
</dbReference>
<organism evidence="1 2">
    <name type="scientific">Diphasiastrum complanatum</name>
    <name type="common">Issler's clubmoss</name>
    <name type="synonym">Lycopodium complanatum</name>
    <dbReference type="NCBI Taxonomy" id="34168"/>
    <lineage>
        <taxon>Eukaryota</taxon>
        <taxon>Viridiplantae</taxon>
        <taxon>Streptophyta</taxon>
        <taxon>Embryophyta</taxon>
        <taxon>Tracheophyta</taxon>
        <taxon>Lycopodiopsida</taxon>
        <taxon>Lycopodiales</taxon>
        <taxon>Lycopodiaceae</taxon>
        <taxon>Lycopodioideae</taxon>
        <taxon>Diphasiastrum</taxon>
    </lineage>
</organism>
<sequence length="94" mass="10265">MSSKKGSAENTNGVSWAEQWDHKNGDHVPVRGQETAAKPGNTKLAEYEKKMRAAASTGYEKAKVAAAVSAQKVKVGTTTGIKWVKDQYQKRTKK</sequence>
<name>A0ACC2C767_DIPCM</name>
<evidence type="ECO:0000313" key="2">
    <source>
        <dbReference type="Proteomes" id="UP001162992"/>
    </source>
</evidence>